<organism evidence="2 3">
    <name type="scientific">Pomacea canaliculata</name>
    <name type="common">Golden apple snail</name>
    <dbReference type="NCBI Taxonomy" id="400727"/>
    <lineage>
        <taxon>Eukaryota</taxon>
        <taxon>Metazoa</taxon>
        <taxon>Spiralia</taxon>
        <taxon>Lophotrochozoa</taxon>
        <taxon>Mollusca</taxon>
        <taxon>Gastropoda</taxon>
        <taxon>Caenogastropoda</taxon>
        <taxon>Architaenioglossa</taxon>
        <taxon>Ampullarioidea</taxon>
        <taxon>Ampullariidae</taxon>
        <taxon>Pomacea</taxon>
    </lineage>
</organism>
<dbReference type="STRING" id="400727.A0A2T7P6V6"/>
<reference evidence="2 3" key="1">
    <citation type="submission" date="2018-04" db="EMBL/GenBank/DDBJ databases">
        <title>The genome of golden apple snail Pomacea canaliculata provides insight into stress tolerance and invasive adaptation.</title>
        <authorList>
            <person name="Liu C."/>
            <person name="Liu B."/>
            <person name="Ren Y."/>
            <person name="Zhang Y."/>
            <person name="Wang H."/>
            <person name="Li S."/>
            <person name="Jiang F."/>
            <person name="Yin L."/>
            <person name="Zhang G."/>
            <person name="Qian W."/>
            <person name="Fan W."/>
        </authorList>
    </citation>
    <scope>NUCLEOTIDE SEQUENCE [LARGE SCALE GENOMIC DNA]</scope>
    <source>
        <strain evidence="2">SZHN2017</strain>
        <tissue evidence="2">Muscle</tissue>
    </source>
</reference>
<sequence length="272" mass="30187">MFGKCTWFRCLGGATGGMEIFQYPALLPGGDHLHGMFNDKFKSKAGGSGGWPVTQCTAGTDRPSLVKIETRNEVCMDDVLTQPTIPTHRMMNSLIYTDWANHYLEKARNKKFITDLQHDIADGVLLAEVIEAVSFLAVRDVSISWDKMTSHHARLWHAVVRGEAVVPYSHREKNYDTVTQFLAQRLPVVSTSATPPSTTITTTVLVISFISHAPFPATTTKHEIALQLTPWGLVHEPTAHHYLRVYFPPIPTSSDVCQRSQTCVPASLADPM</sequence>
<dbReference type="SUPFAM" id="SSF47576">
    <property type="entry name" value="Calponin-homology domain, CH-domain"/>
    <property type="match status" value="1"/>
</dbReference>
<dbReference type="InterPro" id="IPR036872">
    <property type="entry name" value="CH_dom_sf"/>
</dbReference>
<dbReference type="Pfam" id="PF00307">
    <property type="entry name" value="CH"/>
    <property type="match status" value="1"/>
</dbReference>
<name>A0A2T7P6V6_POMCA</name>
<gene>
    <name evidence="2" type="ORF">C0Q70_11759</name>
</gene>
<dbReference type="EMBL" id="PZQS01000006">
    <property type="protein sequence ID" value="PVD29162.1"/>
    <property type="molecule type" value="Genomic_DNA"/>
</dbReference>
<accession>A0A2T7P6V6</accession>
<evidence type="ECO:0000313" key="3">
    <source>
        <dbReference type="Proteomes" id="UP000245119"/>
    </source>
</evidence>
<evidence type="ECO:0000259" key="1">
    <source>
        <dbReference type="Pfam" id="PF00307"/>
    </source>
</evidence>
<comment type="caution">
    <text evidence="2">The sequence shown here is derived from an EMBL/GenBank/DDBJ whole genome shotgun (WGS) entry which is preliminary data.</text>
</comment>
<dbReference type="AlphaFoldDB" id="A0A2T7P6V6"/>
<feature type="domain" description="Calponin-homology (CH)" evidence="1">
    <location>
        <begin position="96"/>
        <end position="149"/>
    </location>
</feature>
<proteinExistence type="predicted"/>
<dbReference type="Gene3D" id="1.10.418.10">
    <property type="entry name" value="Calponin-like domain"/>
    <property type="match status" value="1"/>
</dbReference>
<protein>
    <recommendedName>
        <fullName evidence="1">Calponin-homology (CH) domain-containing protein</fullName>
    </recommendedName>
</protein>
<dbReference type="OrthoDB" id="2161974at2759"/>
<dbReference type="Proteomes" id="UP000245119">
    <property type="component" value="Linkage Group LG6"/>
</dbReference>
<keyword evidence="3" id="KW-1185">Reference proteome</keyword>
<dbReference type="InterPro" id="IPR001715">
    <property type="entry name" value="CH_dom"/>
</dbReference>
<evidence type="ECO:0000313" key="2">
    <source>
        <dbReference type="EMBL" id="PVD29162.1"/>
    </source>
</evidence>